<keyword evidence="2" id="KW-1133">Transmembrane helix</keyword>
<dbReference type="Pfam" id="PF17254">
    <property type="entry name" value="DUF5321"/>
    <property type="match status" value="1"/>
</dbReference>
<dbReference type="EMBL" id="ML119060">
    <property type="protein sequence ID" value="ROT35888.1"/>
    <property type="molecule type" value="Genomic_DNA"/>
</dbReference>
<evidence type="ECO:0000313" key="3">
    <source>
        <dbReference type="EMBL" id="ROT35888.1"/>
    </source>
</evidence>
<feature type="transmembrane region" description="Helical" evidence="2">
    <location>
        <begin position="143"/>
        <end position="163"/>
    </location>
</feature>
<feature type="compositionally biased region" description="Low complexity" evidence="1">
    <location>
        <begin position="234"/>
        <end position="244"/>
    </location>
</feature>
<dbReference type="InterPro" id="IPR035213">
    <property type="entry name" value="DUF5321"/>
</dbReference>
<dbReference type="AlphaFoldDB" id="A0A3N2PMY6"/>
<keyword evidence="4" id="KW-1185">Reference proteome</keyword>
<keyword evidence="2" id="KW-0472">Membrane</keyword>
<reference evidence="3 4" key="1">
    <citation type="journal article" date="2018" name="Mol. Ecol.">
        <title>The obligate alkalophilic soda-lake fungus Sodiomyces alkalinus has shifted to a protein diet.</title>
        <authorList>
            <person name="Grum-Grzhimaylo A.A."/>
            <person name="Falkoski D.L."/>
            <person name="van den Heuvel J."/>
            <person name="Valero-Jimenez C.A."/>
            <person name="Min B."/>
            <person name="Choi I.G."/>
            <person name="Lipzen A."/>
            <person name="Daum C.G."/>
            <person name="Aanen D.K."/>
            <person name="Tsang A."/>
            <person name="Henrissat B."/>
            <person name="Bilanenko E.N."/>
            <person name="de Vries R.P."/>
            <person name="van Kan J.A.L."/>
            <person name="Grigoriev I.V."/>
            <person name="Debets A.J.M."/>
        </authorList>
    </citation>
    <scope>NUCLEOTIDE SEQUENCE [LARGE SCALE GENOMIC DNA]</scope>
    <source>
        <strain evidence="3 4">F11</strain>
    </source>
</reference>
<protein>
    <submittedName>
        <fullName evidence="3">Uncharacterized protein</fullName>
    </submittedName>
</protein>
<dbReference type="GeneID" id="39583630"/>
<name>A0A3N2PMY6_SODAK</name>
<proteinExistence type="predicted"/>
<gene>
    <name evidence="3" type="ORF">SODALDRAFT_381170</name>
</gene>
<accession>A0A3N2PMY6</accession>
<feature type="non-terminal residue" evidence="3">
    <location>
        <position position="273"/>
    </location>
</feature>
<evidence type="ECO:0000256" key="2">
    <source>
        <dbReference type="SAM" id="Phobius"/>
    </source>
</evidence>
<feature type="region of interest" description="Disordered" evidence="1">
    <location>
        <begin position="217"/>
        <end position="273"/>
    </location>
</feature>
<dbReference type="OrthoDB" id="2253354at2759"/>
<sequence length="273" mass="30917">MYGAHVHSHLALYGVQRAVLALLNNDVSKLGDEKKASSDHVRAVAYALHTTYNSPHQPHQPRPGRLLAAPPQLRTALLASSFPAHAPLLLLPRYSSSMPTIAQPEFWKSLIPKPFRPEEKLPDDPMIKRVKAKKVQSKEWNPATFYIVIFLLIGSMSINLISLRQSFETFMRQSDVRIGLLREVIERIQRGERVDVEKVLGTGNPDKEQDWAEVLREIERDDVTRSQRKERSRSSSSSNNNEPTTRSKPEQTSEPQPTEAKTKAIKTRTQETG</sequence>
<dbReference type="Proteomes" id="UP000272025">
    <property type="component" value="Unassembled WGS sequence"/>
</dbReference>
<feature type="compositionally biased region" description="Basic and acidic residues" evidence="1">
    <location>
        <begin position="217"/>
        <end position="233"/>
    </location>
</feature>
<keyword evidence="2" id="KW-0812">Transmembrane</keyword>
<evidence type="ECO:0000256" key="1">
    <source>
        <dbReference type="SAM" id="MobiDB-lite"/>
    </source>
</evidence>
<dbReference type="RefSeq" id="XP_028463694.1">
    <property type="nucleotide sequence ID" value="XM_028615153.1"/>
</dbReference>
<organism evidence="3 4">
    <name type="scientific">Sodiomyces alkalinus (strain CBS 110278 / VKM F-3762 / F11)</name>
    <name type="common">Alkaliphilic filamentous fungus</name>
    <dbReference type="NCBI Taxonomy" id="1314773"/>
    <lineage>
        <taxon>Eukaryota</taxon>
        <taxon>Fungi</taxon>
        <taxon>Dikarya</taxon>
        <taxon>Ascomycota</taxon>
        <taxon>Pezizomycotina</taxon>
        <taxon>Sordariomycetes</taxon>
        <taxon>Hypocreomycetidae</taxon>
        <taxon>Glomerellales</taxon>
        <taxon>Plectosphaerellaceae</taxon>
        <taxon>Sodiomyces</taxon>
    </lineage>
</organism>
<evidence type="ECO:0000313" key="4">
    <source>
        <dbReference type="Proteomes" id="UP000272025"/>
    </source>
</evidence>